<sequence length="65" mass="7234">MFSVGDYVCNQKTGEIGEVIGYGHQILDSGYTTTLKVLVAQSEGYGRKRFVTEDLYSAWSMCSDK</sequence>
<dbReference type="EMBL" id="BLAY01000144">
    <property type="protein sequence ID" value="GET42004.1"/>
    <property type="molecule type" value="Genomic_DNA"/>
</dbReference>
<accession>A0AAV3XHU0</accession>
<comment type="caution">
    <text evidence="1">The sequence shown here is derived from an EMBL/GenBank/DDBJ whole genome shotgun (WGS) entry which is preliminary data.</text>
</comment>
<organism evidence="1 2">
    <name type="scientific">Microseira wollei NIES-4236</name>
    <dbReference type="NCBI Taxonomy" id="2530354"/>
    <lineage>
        <taxon>Bacteria</taxon>
        <taxon>Bacillati</taxon>
        <taxon>Cyanobacteriota</taxon>
        <taxon>Cyanophyceae</taxon>
        <taxon>Oscillatoriophycideae</taxon>
        <taxon>Aerosakkonematales</taxon>
        <taxon>Aerosakkonemataceae</taxon>
        <taxon>Microseira</taxon>
    </lineage>
</organism>
<proteinExistence type="predicted"/>
<dbReference type="RefSeq" id="WP_226588862.1">
    <property type="nucleotide sequence ID" value="NZ_BLAY01000144.1"/>
</dbReference>
<evidence type="ECO:0000313" key="1">
    <source>
        <dbReference type="EMBL" id="GET42004.1"/>
    </source>
</evidence>
<keyword evidence="2" id="KW-1185">Reference proteome</keyword>
<dbReference type="Proteomes" id="UP001050975">
    <property type="component" value="Unassembled WGS sequence"/>
</dbReference>
<name>A0AAV3XHU0_9CYAN</name>
<protein>
    <submittedName>
        <fullName evidence="1">Uncharacterized protein</fullName>
    </submittedName>
</protein>
<dbReference type="AlphaFoldDB" id="A0AAV3XHU0"/>
<reference evidence="1" key="1">
    <citation type="submission" date="2019-10" db="EMBL/GenBank/DDBJ databases">
        <title>Draft genome sequece of Microseira wollei NIES-4236.</title>
        <authorList>
            <person name="Yamaguchi H."/>
            <person name="Suzuki S."/>
            <person name="Kawachi M."/>
        </authorList>
    </citation>
    <scope>NUCLEOTIDE SEQUENCE</scope>
    <source>
        <strain evidence="1">NIES-4236</strain>
    </source>
</reference>
<gene>
    <name evidence="1" type="ORF">MiSe_68180</name>
</gene>
<evidence type="ECO:0000313" key="2">
    <source>
        <dbReference type="Proteomes" id="UP001050975"/>
    </source>
</evidence>